<reference evidence="3 4" key="1">
    <citation type="submission" date="2018-09" db="EMBL/GenBank/DDBJ databases">
        <title>Genomic investigation of the strawberry pathogen Phytophthora fragariae indicates pathogenicity is determined by transcriptional variation in three key races.</title>
        <authorList>
            <person name="Adams T.M."/>
            <person name="Armitage A.D."/>
            <person name="Sobczyk M.K."/>
            <person name="Bates H.J."/>
            <person name="Dunwell J.M."/>
            <person name="Nellist C.F."/>
            <person name="Harrison R.J."/>
        </authorList>
    </citation>
    <scope>NUCLEOTIDE SEQUENCE [LARGE SCALE GENOMIC DNA]</scope>
    <source>
        <strain evidence="2 4">BC-23</strain>
        <strain evidence="1 3">SCRP245</strain>
    </source>
</reference>
<accession>A0A6A3M021</accession>
<evidence type="ECO:0000313" key="1">
    <source>
        <dbReference type="EMBL" id="KAE9023650.1"/>
    </source>
</evidence>
<organism evidence="1 3">
    <name type="scientific">Phytophthora fragariae</name>
    <dbReference type="NCBI Taxonomy" id="53985"/>
    <lineage>
        <taxon>Eukaryota</taxon>
        <taxon>Sar</taxon>
        <taxon>Stramenopiles</taxon>
        <taxon>Oomycota</taxon>
        <taxon>Peronosporomycetes</taxon>
        <taxon>Peronosporales</taxon>
        <taxon>Peronosporaceae</taxon>
        <taxon>Phytophthora</taxon>
    </lineage>
</organism>
<comment type="caution">
    <text evidence="1">The sequence shown here is derived from an EMBL/GenBank/DDBJ whole genome shotgun (WGS) entry which is preliminary data.</text>
</comment>
<dbReference type="AlphaFoldDB" id="A0A6A3M021"/>
<dbReference type="Proteomes" id="UP000476176">
    <property type="component" value="Unassembled WGS sequence"/>
</dbReference>
<gene>
    <name evidence="2" type="ORF">PF004_g4024</name>
    <name evidence="1" type="ORF">PF011_g3881</name>
</gene>
<dbReference type="Proteomes" id="UP000460718">
    <property type="component" value="Unassembled WGS sequence"/>
</dbReference>
<sequence>MNKERLHFPTHHEVKRLFSKKEKMITQHNYTEAEVDGMVRRKQAVGLSSVSLGVQRVRLERDLRAAQDMKNFEKAVVLEERLQKLLAKNEERKKHNSDDVLRINEINRRNREANIQQDLHAQELNDAMNQKMTSAERLQFVRANQMTMYMSRDKLEKNLTEGKLIKLHDGRVMTSNKLHVVEALPDDLLDKVKGVGEKKATDGLEIDIDRLLAKQQERKQKDAERMAAKRKEREGQVEFVGAAPTNVQEMANATIRIKDDDGSWMTLRAPAEIMEEKKNKTVVSEKVKASRKGITVKEYFDRVKKRRVAQ</sequence>
<evidence type="ECO:0000313" key="4">
    <source>
        <dbReference type="Proteomes" id="UP000476176"/>
    </source>
</evidence>
<protein>
    <submittedName>
        <fullName evidence="1">Uncharacterized protein</fullName>
    </submittedName>
</protein>
<evidence type="ECO:0000313" key="2">
    <source>
        <dbReference type="EMBL" id="KAE9248076.1"/>
    </source>
</evidence>
<proteinExistence type="predicted"/>
<dbReference type="EMBL" id="QXGC01000134">
    <property type="protein sequence ID" value="KAE9248076.1"/>
    <property type="molecule type" value="Genomic_DNA"/>
</dbReference>
<dbReference type="EMBL" id="QXFW01000134">
    <property type="protein sequence ID" value="KAE9023650.1"/>
    <property type="molecule type" value="Genomic_DNA"/>
</dbReference>
<name>A0A6A3M021_9STRA</name>
<evidence type="ECO:0000313" key="3">
    <source>
        <dbReference type="Proteomes" id="UP000460718"/>
    </source>
</evidence>